<dbReference type="Gene3D" id="3.40.50.2300">
    <property type="match status" value="1"/>
</dbReference>
<comment type="subcellular location">
    <subcellularLocation>
        <location evidence="2">Cell membrane</location>
        <topology evidence="2">Multi-pass membrane protein</topology>
    </subcellularLocation>
</comment>
<sequence>MKGSYMWKRKGIRAYFLRTSLLLLTVILFIIGALSVHTYHEQSQLAEKKQELRDKAELTESINSTLNNLVFHGRTYLAFQSEDDLERVFIHLSGLDLLLNQMNAYTLSADEEVLYRQLEEFIVDYEFSLMPQAISFVENDDYEGLREFWNEGTNESVMSYLSRTASMENKLSSQVTNLYDETVDAANFQSFLGLILMGATMLLYMIALSGVLTRLVKPLESLTEAADDLAAGREVTLEIVDRQDELGSLSNAFHNMARSISEKEEELTAQYEELQCQQIELQQYLTSMKTSNEKLELFNQLNHAISLSLNKEAFITSIFNYINKLYLFDKSIFTLTSERIYKARGASEKTVDRFIQSDKSDLIIRLQQDRHVVIKRKSENAEQGMADDPIDVYDLYSGVMDAEKKVMAIFSATRIGQPFSDEEISEIDGIMNRASLALERTVIYEEMETSRKLSQDIIDNLNEGIMFVSVKGEVLQYNEAVCQMVRCEGVPREDNVDLHGWLDKFTRYVQDSDGLANFISKFINDDIHGTMNYQYEVETDQDVRVINVYGTSVYHNQERVGTIFVHRNITKEYELDKMKSELVSTVSHELRTPLSSVLGFTELLLTKSLKPERQKKYLDTIYKEAQRLTNLINNFLDLQRMEAGTQAYTMETKRMDKVVMEVMNNFKHEKQHYLKFVDESLDARVKMDEARIQQVLTNLLSNAIKFSPDGGDITVTLRNLDSMLMVTVEDEGLGIPEEHMDTLFSKFQRIDQHDRKKIGGTGLGLAISREIIENHEGSIWVESELGKGTTFSFNLPLMRHVITATEQEGAPISQKGSVMIVEDDASLALLLSEELKTNRFRVIHHFDPVSAYHDSVQQSFSAIVVDLMLGEEMDGWDLIKKLKETPETHTIPIIISSALDKSEDKMREFGIKDYLTKPYPPDELSKTLLQFVSSNERKEGEVLFPGDSPPSVS</sequence>
<dbReference type="Pfam" id="PF02518">
    <property type="entry name" value="HATPase_c"/>
    <property type="match status" value="1"/>
</dbReference>
<accession>A0A9Q4B572</accession>
<dbReference type="PANTHER" id="PTHR43547">
    <property type="entry name" value="TWO-COMPONENT HISTIDINE KINASE"/>
    <property type="match status" value="1"/>
</dbReference>
<dbReference type="PROSITE" id="PS50109">
    <property type="entry name" value="HIS_KIN"/>
    <property type="match status" value="1"/>
</dbReference>
<dbReference type="Gene3D" id="3.30.450.20">
    <property type="entry name" value="PAS domain"/>
    <property type="match status" value="1"/>
</dbReference>
<evidence type="ECO:0000256" key="6">
    <source>
        <dbReference type="ARBA" id="ARBA00022679"/>
    </source>
</evidence>
<dbReference type="Gene3D" id="1.10.287.130">
    <property type="match status" value="1"/>
</dbReference>
<dbReference type="Gene3D" id="3.30.565.10">
    <property type="entry name" value="Histidine kinase-like ATPase, C-terminal domain"/>
    <property type="match status" value="1"/>
</dbReference>
<keyword evidence="13" id="KW-1133">Transmembrane helix</keyword>
<keyword evidence="7" id="KW-0547">Nucleotide-binding</keyword>
<dbReference type="SUPFAM" id="SSF52172">
    <property type="entry name" value="CheY-like"/>
    <property type="match status" value="1"/>
</dbReference>
<dbReference type="SUPFAM" id="SSF55785">
    <property type="entry name" value="PYP-like sensor domain (PAS domain)"/>
    <property type="match status" value="1"/>
</dbReference>
<dbReference type="PROSITE" id="PS50110">
    <property type="entry name" value="RESPONSE_REGULATORY"/>
    <property type="match status" value="1"/>
</dbReference>
<evidence type="ECO:0000256" key="1">
    <source>
        <dbReference type="ARBA" id="ARBA00000085"/>
    </source>
</evidence>
<dbReference type="EMBL" id="JABXYM010000002">
    <property type="protein sequence ID" value="MCR6098663.1"/>
    <property type="molecule type" value="Genomic_DNA"/>
</dbReference>
<organism evidence="17 18">
    <name type="scientific">Salipaludibacillus agaradhaerens</name>
    <name type="common">Bacillus agaradhaerens</name>
    <dbReference type="NCBI Taxonomy" id="76935"/>
    <lineage>
        <taxon>Bacteria</taxon>
        <taxon>Bacillati</taxon>
        <taxon>Bacillota</taxon>
        <taxon>Bacilli</taxon>
        <taxon>Bacillales</taxon>
        <taxon>Bacillaceae</taxon>
    </lineage>
</organism>
<dbReference type="SMART" id="SM00388">
    <property type="entry name" value="HisKA"/>
    <property type="match status" value="1"/>
</dbReference>
<dbReference type="FunFam" id="3.30.565.10:FF:000006">
    <property type="entry name" value="Sensor histidine kinase WalK"/>
    <property type="match status" value="1"/>
</dbReference>
<dbReference type="Proteomes" id="UP001057753">
    <property type="component" value="Unassembled WGS sequence"/>
</dbReference>
<keyword evidence="13" id="KW-0812">Transmembrane</keyword>
<dbReference type="Pfam" id="PF00512">
    <property type="entry name" value="HisKA"/>
    <property type="match status" value="1"/>
</dbReference>
<dbReference type="InterPro" id="IPR004358">
    <property type="entry name" value="Sig_transdc_His_kin-like_C"/>
</dbReference>
<dbReference type="PANTHER" id="PTHR43547:SF2">
    <property type="entry name" value="HYBRID SIGNAL TRANSDUCTION HISTIDINE KINASE C"/>
    <property type="match status" value="1"/>
</dbReference>
<protein>
    <recommendedName>
        <fullName evidence="3">histidine kinase</fullName>
        <ecNumber evidence="3">2.7.13.3</ecNumber>
    </recommendedName>
</protein>
<feature type="domain" description="Response regulatory" evidence="15">
    <location>
        <begin position="817"/>
        <end position="932"/>
    </location>
</feature>
<evidence type="ECO:0000259" key="16">
    <source>
        <dbReference type="PROSITE" id="PS50885"/>
    </source>
</evidence>
<keyword evidence="6" id="KW-0808">Transferase</keyword>
<dbReference type="InterPro" id="IPR005467">
    <property type="entry name" value="His_kinase_dom"/>
</dbReference>
<evidence type="ECO:0000256" key="13">
    <source>
        <dbReference type="SAM" id="Phobius"/>
    </source>
</evidence>
<evidence type="ECO:0000256" key="4">
    <source>
        <dbReference type="ARBA" id="ARBA00022475"/>
    </source>
</evidence>
<keyword evidence="9" id="KW-0067">ATP-binding</keyword>
<evidence type="ECO:0000256" key="5">
    <source>
        <dbReference type="ARBA" id="ARBA00022553"/>
    </source>
</evidence>
<evidence type="ECO:0000256" key="3">
    <source>
        <dbReference type="ARBA" id="ARBA00012438"/>
    </source>
</evidence>
<dbReference type="GO" id="GO:0005886">
    <property type="term" value="C:plasma membrane"/>
    <property type="evidence" value="ECO:0007669"/>
    <property type="project" value="UniProtKB-SubCell"/>
</dbReference>
<evidence type="ECO:0000256" key="8">
    <source>
        <dbReference type="ARBA" id="ARBA00022777"/>
    </source>
</evidence>
<evidence type="ECO:0000256" key="9">
    <source>
        <dbReference type="ARBA" id="ARBA00022840"/>
    </source>
</evidence>
<dbReference type="CDD" id="cd00082">
    <property type="entry name" value="HisKA"/>
    <property type="match status" value="1"/>
</dbReference>
<dbReference type="SUPFAM" id="SSF55874">
    <property type="entry name" value="ATPase domain of HSP90 chaperone/DNA topoisomerase II/histidine kinase"/>
    <property type="match status" value="1"/>
</dbReference>
<dbReference type="PRINTS" id="PR00344">
    <property type="entry name" value="BCTRLSENSOR"/>
</dbReference>
<evidence type="ECO:0000256" key="12">
    <source>
        <dbReference type="PROSITE-ProRule" id="PRU00169"/>
    </source>
</evidence>
<dbReference type="InterPro" id="IPR003594">
    <property type="entry name" value="HATPase_dom"/>
</dbReference>
<comment type="catalytic activity">
    <reaction evidence="1">
        <text>ATP + protein L-histidine = ADP + protein N-phospho-L-histidine.</text>
        <dbReference type="EC" id="2.7.13.3"/>
    </reaction>
</comment>
<dbReference type="CDD" id="cd16922">
    <property type="entry name" value="HATPase_EvgS-ArcB-TorS-like"/>
    <property type="match status" value="1"/>
</dbReference>
<dbReference type="InterPro" id="IPR035965">
    <property type="entry name" value="PAS-like_dom_sf"/>
</dbReference>
<evidence type="ECO:0000259" key="15">
    <source>
        <dbReference type="PROSITE" id="PS50110"/>
    </source>
</evidence>
<comment type="caution">
    <text evidence="17">The sequence shown here is derived from an EMBL/GenBank/DDBJ whole genome shotgun (WGS) entry which is preliminary data.</text>
</comment>
<dbReference type="InterPro" id="IPR001789">
    <property type="entry name" value="Sig_transdc_resp-reg_receiver"/>
</dbReference>
<dbReference type="SMART" id="SM00448">
    <property type="entry name" value="REC"/>
    <property type="match status" value="1"/>
</dbReference>
<proteinExistence type="predicted"/>
<keyword evidence="10" id="KW-0902">Two-component regulatory system</keyword>
<dbReference type="InterPro" id="IPR003661">
    <property type="entry name" value="HisK_dim/P_dom"/>
</dbReference>
<dbReference type="CDD" id="cd06225">
    <property type="entry name" value="HAMP"/>
    <property type="match status" value="1"/>
</dbReference>
<dbReference type="SUPFAM" id="SSF158472">
    <property type="entry name" value="HAMP domain-like"/>
    <property type="match status" value="1"/>
</dbReference>
<evidence type="ECO:0000256" key="7">
    <source>
        <dbReference type="ARBA" id="ARBA00022741"/>
    </source>
</evidence>
<reference evidence="17" key="1">
    <citation type="submission" date="2020-06" db="EMBL/GenBank/DDBJ databases">
        <title>Insight into the genomes of haloalkaliphilic bacilli from Kenyan soda lakes.</title>
        <authorList>
            <person name="Mwirichia R."/>
            <person name="Villamizar G.C."/>
            <person name="Poehlein A."/>
            <person name="Mugweru J."/>
            <person name="Kipnyargis A."/>
            <person name="Kiplimo D."/>
            <person name="Orwa P."/>
            <person name="Daniel R."/>
        </authorList>
    </citation>
    <scope>NUCLEOTIDE SEQUENCE</scope>
    <source>
        <strain evidence="17">B1096_S55</strain>
    </source>
</reference>
<dbReference type="Gene3D" id="6.10.340.10">
    <property type="match status" value="1"/>
</dbReference>
<feature type="domain" description="HAMP" evidence="16">
    <location>
        <begin position="213"/>
        <end position="265"/>
    </location>
</feature>
<dbReference type="InterPro" id="IPR011006">
    <property type="entry name" value="CheY-like_superfamily"/>
</dbReference>
<evidence type="ECO:0000313" key="17">
    <source>
        <dbReference type="EMBL" id="MCR6098663.1"/>
    </source>
</evidence>
<keyword evidence="18" id="KW-1185">Reference proteome</keyword>
<dbReference type="SMART" id="SM00304">
    <property type="entry name" value="HAMP"/>
    <property type="match status" value="1"/>
</dbReference>
<feature type="domain" description="Histidine kinase" evidence="14">
    <location>
        <begin position="585"/>
        <end position="799"/>
    </location>
</feature>
<name>A0A9Q4B572_SALAG</name>
<evidence type="ECO:0000259" key="14">
    <source>
        <dbReference type="PROSITE" id="PS50109"/>
    </source>
</evidence>
<dbReference type="GO" id="GO:0000155">
    <property type="term" value="F:phosphorelay sensor kinase activity"/>
    <property type="evidence" value="ECO:0007669"/>
    <property type="project" value="InterPro"/>
</dbReference>
<gene>
    <name evidence="17" type="ORF">HXA33_19320</name>
</gene>
<dbReference type="InterPro" id="IPR003660">
    <property type="entry name" value="HAMP_dom"/>
</dbReference>
<dbReference type="AlphaFoldDB" id="A0A9Q4B572"/>
<feature type="transmembrane region" description="Helical" evidence="13">
    <location>
        <begin position="191"/>
        <end position="212"/>
    </location>
</feature>
<keyword evidence="4" id="KW-1003">Cell membrane</keyword>
<dbReference type="PROSITE" id="PS50885">
    <property type="entry name" value="HAMP"/>
    <property type="match status" value="1"/>
</dbReference>
<keyword evidence="11 13" id="KW-0472">Membrane</keyword>
<dbReference type="EC" id="2.7.13.3" evidence="3"/>
<keyword evidence="5 12" id="KW-0597">Phosphoprotein</keyword>
<dbReference type="InterPro" id="IPR036890">
    <property type="entry name" value="HATPase_C_sf"/>
</dbReference>
<evidence type="ECO:0000256" key="10">
    <source>
        <dbReference type="ARBA" id="ARBA00023012"/>
    </source>
</evidence>
<dbReference type="GO" id="GO:0005524">
    <property type="term" value="F:ATP binding"/>
    <property type="evidence" value="ECO:0007669"/>
    <property type="project" value="UniProtKB-KW"/>
</dbReference>
<feature type="modified residue" description="4-aspartylphosphate" evidence="12">
    <location>
        <position position="866"/>
    </location>
</feature>
<dbReference type="SMART" id="SM00387">
    <property type="entry name" value="HATPase_c"/>
    <property type="match status" value="1"/>
</dbReference>
<evidence type="ECO:0000313" key="18">
    <source>
        <dbReference type="Proteomes" id="UP001057753"/>
    </source>
</evidence>
<dbReference type="Pfam" id="PF00072">
    <property type="entry name" value="Response_reg"/>
    <property type="match status" value="1"/>
</dbReference>
<dbReference type="FunFam" id="1.10.287.130:FF:000001">
    <property type="entry name" value="Two-component sensor histidine kinase"/>
    <property type="match status" value="1"/>
</dbReference>
<evidence type="ECO:0000256" key="11">
    <source>
        <dbReference type="ARBA" id="ARBA00023136"/>
    </source>
</evidence>
<dbReference type="RefSeq" id="WP_257823055.1">
    <property type="nucleotide sequence ID" value="NZ_JABXYM010000002.1"/>
</dbReference>
<keyword evidence="8" id="KW-0418">Kinase</keyword>
<evidence type="ECO:0000256" key="2">
    <source>
        <dbReference type="ARBA" id="ARBA00004651"/>
    </source>
</evidence>
<dbReference type="SUPFAM" id="SSF47384">
    <property type="entry name" value="Homodimeric domain of signal transducing histidine kinase"/>
    <property type="match status" value="1"/>
</dbReference>
<dbReference type="Pfam" id="PF00672">
    <property type="entry name" value="HAMP"/>
    <property type="match status" value="1"/>
</dbReference>
<dbReference type="InterPro" id="IPR036097">
    <property type="entry name" value="HisK_dim/P_sf"/>
</dbReference>